<comment type="caution">
    <text evidence="1">The sequence shown here is derived from an EMBL/GenBank/DDBJ whole genome shotgun (WGS) entry which is preliminary data.</text>
</comment>
<dbReference type="PROSITE" id="PS51257">
    <property type="entry name" value="PROKAR_LIPOPROTEIN"/>
    <property type="match status" value="1"/>
</dbReference>
<dbReference type="AlphaFoldDB" id="A0A7J5ASP1"/>
<dbReference type="EMBL" id="WAAU01000003">
    <property type="protein sequence ID" value="KAB1160401.1"/>
    <property type="molecule type" value="Genomic_DNA"/>
</dbReference>
<dbReference type="OrthoDB" id="5526158at2"/>
<evidence type="ECO:0000313" key="2">
    <source>
        <dbReference type="Proteomes" id="UP000467305"/>
    </source>
</evidence>
<dbReference type="Proteomes" id="UP000467305">
    <property type="component" value="Unassembled WGS sequence"/>
</dbReference>
<protein>
    <recommendedName>
        <fullName evidence="3">Lipocalin family protein</fullName>
    </recommendedName>
</protein>
<accession>A0A7J5ASP1</accession>
<organism evidence="1 2">
    <name type="scientific">Tenacibaculum aiptasiae</name>
    <dbReference type="NCBI Taxonomy" id="426481"/>
    <lineage>
        <taxon>Bacteria</taxon>
        <taxon>Pseudomonadati</taxon>
        <taxon>Bacteroidota</taxon>
        <taxon>Flavobacteriia</taxon>
        <taxon>Flavobacteriales</taxon>
        <taxon>Flavobacteriaceae</taxon>
        <taxon>Tenacibaculum</taxon>
    </lineage>
</organism>
<gene>
    <name evidence="1" type="ORF">F7018_00565</name>
</gene>
<name>A0A7J5ASP1_9FLAO</name>
<dbReference type="RefSeq" id="WP_150898030.1">
    <property type="nucleotide sequence ID" value="NZ_WAAU01000003.1"/>
</dbReference>
<proteinExistence type="predicted"/>
<reference evidence="1 2" key="1">
    <citation type="submission" date="2019-09" db="EMBL/GenBank/DDBJ databases">
        <authorList>
            <person name="Cao W.R."/>
        </authorList>
    </citation>
    <scope>NUCLEOTIDE SEQUENCE [LARGE SCALE GENOMIC DNA]</scope>
    <source>
        <strain evidence="2">a4</strain>
    </source>
</reference>
<sequence>MKRLYVLILFIIISSCQKNDEVDINPENLLLGSWTNSVYNQDTETTTFERVYKLPDEQYGVLFERDGNFITRTSGWCGTPPLTFYNTKGSFLLENKIIKVTSQEFPFSFNWEIVSLDEKKLVIRRTLTDQEKDYQKLMVLFSEIETLANSVSCVNSNDWNFIGYGTKACGGFQGYIAYSNKINVSDFLEKVITYTKEEDAYNKKWNIFSNCSIPMKPVEINCVNGFPVFKY</sequence>
<keyword evidence="2" id="KW-1185">Reference proteome</keyword>
<evidence type="ECO:0000313" key="1">
    <source>
        <dbReference type="EMBL" id="KAB1160401.1"/>
    </source>
</evidence>
<evidence type="ECO:0008006" key="3">
    <source>
        <dbReference type="Google" id="ProtNLM"/>
    </source>
</evidence>